<feature type="transmembrane region" description="Helical" evidence="1">
    <location>
        <begin position="34"/>
        <end position="53"/>
    </location>
</feature>
<organism evidence="2 3">
    <name type="scientific">Maritimibacter alkaliphilus HTCC2654</name>
    <dbReference type="NCBI Taxonomy" id="314271"/>
    <lineage>
        <taxon>Bacteria</taxon>
        <taxon>Pseudomonadati</taxon>
        <taxon>Pseudomonadota</taxon>
        <taxon>Alphaproteobacteria</taxon>
        <taxon>Rhodobacterales</taxon>
        <taxon>Roseobacteraceae</taxon>
        <taxon>Maritimibacter</taxon>
    </lineage>
</organism>
<keyword evidence="1" id="KW-1133">Transmembrane helix</keyword>
<evidence type="ECO:0000313" key="3">
    <source>
        <dbReference type="Proteomes" id="UP000002931"/>
    </source>
</evidence>
<feature type="transmembrane region" description="Helical" evidence="1">
    <location>
        <begin position="7"/>
        <end position="28"/>
    </location>
</feature>
<reference evidence="2 3" key="1">
    <citation type="journal article" date="2010" name="J. Bacteriol.">
        <title>Genome sequences of Pelagibaca bermudensis HTCC2601T and Maritimibacter alkaliphilus HTCC2654T, the type strains of two marine Roseobacter genera.</title>
        <authorList>
            <person name="Thrash J.C."/>
            <person name="Cho J.C."/>
            <person name="Ferriera S."/>
            <person name="Johnson J."/>
            <person name="Vergin K.L."/>
            <person name="Giovannoni S.J."/>
        </authorList>
    </citation>
    <scope>NUCLEOTIDE SEQUENCE [LARGE SCALE GENOMIC DNA]</scope>
    <source>
        <strain evidence="2 3">HTCC2654</strain>
    </source>
</reference>
<name>A3VL82_9RHOB</name>
<comment type="caution">
    <text evidence="2">The sequence shown here is derived from an EMBL/GenBank/DDBJ whole genome shotgun (WGS) entry which is preliminary data.</text>
</comment>
<evidence type="ECO:0000256" key="1">
    <source>
        <dbReference type="SAM" id="Phobius"/>
    </source>
</evidence>
<gene>
    <name evidence="2" type="ORF">RB2654_18066</name>
</gene>
<dbReference type="STRING" id="314271.RB2654_18066"/>
<dbReference type="AlphaFoldDB" id="A3VL82"/>
<evidence type="ECO:0000313" key="2">
    <source>
        <dbReference type="EMBL" id="EAQ11001.1"/>
    </source>
</evidence>
<dbReference type="OrthoDB" id="7510999at2"/>
<proteinExistence type="predicted"/>
<dbReference type="Proteomes" id="UP000002931">
    <property type="component" value="Unassembled WGS sequence"/>
</dbReference>
<keyword evidence="3" id="KW-1185">Reference proteome</keyword>
<dbReference type="HOGENOM" id="CLU_183057_1_0_5"/>
<dbReference type="EMBL" id="AAMT01000021">
    <property type="protein sequence ID" value="EAQ11001.1"/>
    <property type="molecule type" value="Genomic_DNA"/>
</dbReference>
<keyword evidence="1" id="KW-0472">Membrane</keyword>
<dbReference type="RefSeq" id="WP_008334176.1">
    <property type="nucleotide sequence ID" value="NZ_CH902578.1"/>
</dbReference>
<evidence type="ECO:0008006" key="4">
    <source>
        <dbReference type="Google" id="ProtNLM"/>
    </source>
</evidence>
<sequence>MFLWIALYAMGGTTLAGIFIVAALTAGYTTTMPIVWAAVAGFVVALPVVWMVGRKLRG</sequence>
<accession>A3VL82</accession>
<protein>
    <recommendedName>
        <fullName evidence="4">CTP synthetase</fullName>
    </recommendedName>
</protein>
<keyword evidence="1" id="KW-0812">Transmembrane</keyword>